<comment type="caution">
    <text evidence="2">The sequence shown here is derived from an EMBL/GenBank/DDBJ whole genome shotgun (WGS) entry which is preliminary data.</text>
</comment>
<evidence type="ECO:0000256" key="1">
    <source>
        <dbReference type="ARBA" id="ARBA00009199"/>
    </source>
</evidence>
<protein>
    <recommendedName>
        <fullName evidence="4">Amidase domain-containing protein</fullName>
    </recommendedName>
</protein>
<dbReference type="Gene3D" id="3.90.1300.10">
    <property type="entry name" value="Amidase signature (AS) domain"/>
    <property type="match status" value="1"/>
</dbReference>
<dbReference type="SUPFAM" id="SSF75304">
    <property type="entry name" value="Amidase signature (AS) enzymes"/>
    <property type="match status" value="1"/>
</dbReference>
<dbReference type="EMBL" id="JAIWOZ010000001">
    <property type="protein sequence ID" value="KAH6611288.1"/>
    <property type="molecule type" value="Genomic_DNA"/>
</dbReference>
<dbReference type="OrthoDB" id="6428749at2759"/>
<sequence length="104" mass="11432">MPPAPHTALPLDTWKIATYTGLWNYLDFPAVVIPVDAVTDSDFKDDLSNAKYGPHDAEVYKQYTGPELYKGLPLAVQVVGYRHQDEALVATVGTLDSIINGEQL</sequence>
<dbReference type="PANTHER" id="PTHR46072:SF3">
    <property type="entry name" value="AMIDASE"/>
    <property type="match status" value="1"/>
</dbReference>
<reference evidence="2" key="1">
    <citation type="submission" date="2021-08" db="EMBL/GenBank/DDBJ databases">
        <title>Chromosome-Level Trichoderma cornu-damae using Hi-C Data.</title>
        <authorList>
            <person name="Kim C.S."/>
        </authorList>
    </citation>
    <scope>NUCLEOTIDE SEQUENCE</scope>
    <source>
        <strain evidence="2">KA19-0412C</strain>
    </source>
</reference>
<organism evidence="2 3">
    <name type="scientific">Trichoderma cornu-damae</name>
    <dbReference type="NCBI Taxonomy" id="654480"/>
    <lineage>
        <taxon>Eukaryota</taxon>
        <taxon>Fungi</taxon>
        <taxon>Dikarya</taxon>
        <taxon>Ascomycota</taxon>
        <taxon>Pezizomycotina</taxon>
        <taxon>Sordariomycetes</taxon>
        <taxon>Hypocreomycetidae</taxon>
        <taxon>Hypocreales</taxon>
        <taxon>Hypocreaceae</taxon>
        <taxon>Trichoderma</taxon>
    </lineage>
</organism>
<comment type="similarity">
    <text evidence="1">Belongs to the amidase family.</text>
</comment>
<name>A0A9P8U038_9HYPO</name>
<evidence type="ECO:0000313" key="2">
    <source>
        <dbReference type="EMBL" id="KAH6611288.1"/>
    </source>
</evidence>
<gene>
    <name evidence="2" type="ORF">Trco_001308</name>
</gene>
<accession>A0A9P8U038</accession>
<keyword evidence="3" id="KW-1185">Reference proteome</keyword>
<evidence type="ECO:0000313" key="3">
    <source>
        <dbReference type="Proteomes" id="UP000827724"/>
    </source>
</evidence>
<dbReference type="PANTHER" id="PTHR46072">
    <property type="entry name" value="AMIDASE-RELATED-RELATED"/>
    <property type="match status" value="1"/>
</dbReference>
<proteinExistence type="inferred from homology"/>
<evidence type="ECO:0008006" key="4">
    <source>
        <dbReference type="Google" id="ProtNLM"/>
    </source>
</evidence>
<dbReference type="Proteomes" id="UP000827724">
    <property type="component" value="Unassembled WGS sequence"/>
</dbReference>
<dbReference type="AlphaFoldDB" id="A0A9P8U038"/>
<dbReference type="InterPro" id="IPR036928">
    <property type="entry name" value="AS_sf"/>
</dbReference>